<name>A0A853HZG8_9GAMM</name>
<sequence length="180" mass="20274">MAEVQTPFKILQDIAKRSKQHAAGLPAQVEVKAHWSGVGFRIGEQHFVAPMEEVAEILPVPNYTQLPGVKPWVKGIANVRGRLIPIMDLPDFLGDRLSSTRKMRRILVVEYSETVSGLVVDEVLGMQHFAIDGFMNQIPRETPESLQSFLTGSYERDDELWLVFSLFALAEHPDFFQVAV</sequence>
<dbReference type="SMART" id="SM00260">
    <property type="entry name" value="CheW"/>
    <property type="match status" value="1"/>
</dbReference>
<dbReference type="InterPro" id="IPR039315">
    <property type="entry name" value="CheW"/>
</dbReference>
<dbReference type="GO" id="GO:0007165">
    <property type="term" value="P:signal transduction"/>
    <property type="evidence" value="ECO:0007669"/>
    <property type="project" value="InterPro"/>
</dbReference>
<dbReference type="Gene3D" id="2.40.50.180">
    <property type="entry name" value="CheA-289, Domain 4"/>
    <property type="match status" value="1"/>
</dbReference>
<reference evidence="2 3" key="1">
    <citation type="submission" date="2020-07" db="EMBL/GenBank/DDBJ databases">
        <title>Endozoicomonas sp. nov., isolated from sediment.</title>
        <authorList>
            <person name="Gu T."/>
        </authorList>
    </citation>
    <scope>NUCLEOTIDE SEQUENCE [LARGE SCALE GENOMIC DNA]</scope>
    <source>
        <strain evidence="2 3">SM1973</strain>
    </source>
</reference>
<dbReference type="GO" id="GO:0005829">
    <property type="term" value="C:cytosol"/>
    <property type="evidence" value="ECO:0007669"/>
    <property type="project" value="TreeGrafter"/>
</dbReference>
<proteinExistence type="predicted"/>
<evidence type="ECO:0000313" key="2">
    <source>
        <dbReference type="EMBL" id="NYZ64502.1"/>
    </source>
</evidence>
<gene>
    <name evidence="2" type="ORF">H0A36_00690</name>
</gene>
<dbReference type="SUPFAM" id="SSF50341">
    <property type="entry name" value="CheW-like"/>
    <property type="match status" value="1"/>
</dbReference>
<dbReference type="AlphaFoldDB" id="A0A853HZG8"/>
<feature type="domain" description="CheW-like" evidence="1">
    <location>
        <begin position="34"/>
        <end position="175"/>
    </location>
</feature>
<keyword evidence="3" id="KW-1185">Reference proteome</keyword>
<dbReference type="Gene3D" id="2.30.30.40">
    <property type="entry name" value="SH3 Domains"/>
    <property type="match status" value="1"/>
</dbReference>
<evidence type="ECO:0000259" key="1">
    <source>
        <dbReference type="PROSITE" id="PS50851"/>
    </source>
</evidence>
<accession>A0A853HZG8</accession>
<dbReference type="PANTHER" id="PTHR22617:SF43">
    <property type="entry name" value="PROTEIN PILI"/>
    <property type="match status" value="1"/>
</dbReference>
<dbReference type="PROSITE" id="PS50851">
    <property type="entry name" value="CHEW"/>
    <property type="match status" value="1"/>
</dbReference>
<dbReference type="InterPro" id="IPR002545">
    <property type="entry name" value="CheW-lke_dom"/>
</dbReference>
<dbReference type="EMBL" id="JACCKB010000001">
    <property type="protein sequence ID" value="NYZ64502.1"/>
    <property type="molecule type" value="Genomic_DNA"/>
</dbReference>
<organism evidence="2 3">
    <name type="scientific">Spartinivicinus marinus</name>
    <dbReference type="NCBI Taxonomy" id="2994442"/>
    <lineage>
        <taxon>Bacteria</taxon>
        <taxon>Pseudomonadati</taxon>
        <taxon>Pseudomonadota</taxon>
        <taxon>Gammaproteobacteria</taxon>
        <taxon>Oceanospirillales</taxon>
        <taxon>Zooshikellaceae</taxon>
        <taxon>Spartinivicinus</taxon>
    </lineage>
</organism>
<comment type="caution">
    <text evidence="2">The sequence shown here is derived from an EMBL/GenBank/DDBJ whole genome shotgun (WGS) entry which is preliminary data.</text>
</comment>
<dbReference type="PANTHER" id="PTHR22617">
    <property type="entry name" value="CHEMOTAXIS SENSOR HISTIDINE KINASE-RELATED"/>
    <property type="match status" value="1"/>
</dbReference>
<dbReference type="Pfam" id="PF01584">
    <property type="entry name" value="CheW"/>
    <property type="match status" value="1"/>
</dbReference>
<dbReference type="RefSeq" id="WP_180566534.1">
    <property type="nucleotide sequence ID" value="NZ_JACCKB010000001.1"/>
</dbReference>
<protein>
    <submittedName>
        <fullName evidence="2">Chemotaxis protein CheW</fullName>
    </submittedName>
</protein>
<dbReference type="GO" id="GO:0006935">
    <property type="term" value="P:chemotaxis"/>
    <property type="evidence" value="ECO:0007669"/>
    <property type="project" value="InterPro"/>
</dbReference>
<dbReference type="Proteomes" id="UP000569732">
    <property type="component" value="Unassembled WGS sequence"/>
</dbReference>
<dbReference type="InterPro" id="IPR036061">
    <property type="entry name" value="CheW-like_dom_sf"/>
</dbReference>
<evidence type="ECO:0000313" key="3">
    <source>
        <dbReference type="Proteomes" id="UP000569732"/>
    </source>
</evidence>